<evidence type="ECO:0000313" key="1">
    <source>
        <dbReference type="EMBL" id="RBP46182.1"/>
    </source>
</evidence>
<dbReference type="RefSeq" id="WP_113957713.1">
    <property type="nucleotide sequence ID" value="NZ_QNRR01000002.1"/>
</dbReference>
<dbReference type="AlphaFoldDB" id="A0A366HRA3"/>
<gene>
    <name evidence="1" type="ORF">DES53_102568</name>
</gene>
<dbReference type="InterPro" id="IPR032675">
    <property type="entry name" value="LRR_dom_sf"/>
</dbReference>
<dbReference type="SUPFAM" id="SSF52047">
    <property type="entry name" value="RNI-like"/>
    <property type="match status" value="1"/>
</dbReference>
<organism evidence="1 2">
    <name type="scientific">Roseimicrobium gellanilyticum</name>
    <dbReference type="NCBI Taxonomy" id="748857"/>
    <lineage>
        <taxon>Bacteria</taxon>
        <taxon>Pseudomonadati</taxon>
        <taxon>Verrucomicrobiota</taxon>
        <taxon>Verrucomicrobiia</taxon>
        <taxon>Verrucomicrobiales</taxon>
        <taxon>Verrucomicrobiaceae</taxon>
        <taxon>Roseimicrobium</taxon>
    </lineage>
</organism>
<proteinExistence type="predicted"/>
<evidence type="ECO:0000313" key="2">
    <source>
        <dbReference type="Proteomes" id="UP000253426"/>
    </source>
</evidence>
<comment type="caution">
    <text evidence="1">The sequence shown here is derived from an EMBL/GenBank/DDBJ whole genome shotgun (WGS) entry which is preliminary data.</text>
</comment>
<protein>
    <recommendedName>
        <fullName evidence="3">Leucine rich repeat (LRR) protein</fullName>
    </recommendedName>
</protein>
<reference evidence="1 2" key="1">
    <citation type="submission" date="2018-06" db="EMBL/GenBank/DDBJ databases">
        <title>Genomic Encyclopedia of Type Strains, Phase IV (KMG-IV): sequencing the most valuable type-strain genomes for metagenomic binning, comparative biology and taxonomic classification.</title>
        <authorList>
            <person name="Goeker M."/>
        </authorList>
    </citation>
    <scope>NUCLEOTIDE SEQUENCE [LARGE SCALE GENOMIC DNA]</scope>
    <source>
        <strain evidence="1 2">DSM 25532</strain>
    </source>
</reference>
<dbReference type="Gene3D" id="3.80.10.10">
    <property type="entry name" value="Ribonuclease Inhibitor"/>
    <property type="match status" value="1"/>
</dbReference>
<dbReference type="OrthoDB" id="191334at2"/>
<name>A0A366HRA3_9BACT</name>
<dbReference type="Proteomes" id="UP000253426">
    <property type="component" value="Unassembled WGS sequence"/>
</dbReference>
<evidence type="ECO:0008006" key="3">
    <source>
        <dbReference type="Google" id="ProtNLM"/>
    </source>
</evidence>
<accession>A0A366HRA3</accession>
<dbReference type="EMBL" id="QNRR01000002">
    <property type="protein sequence ID" value="RBP46182.1"/>
    <property type="molecule type" value="Genomic_DNA"/>
</dbReference>
<keyword evidence="2" id="KW-1185">Reference proteome</keyword>
<sequence length="232" mass="25848">MKTRLYRGVLVFSILAALCFGLLYVRADMTMTKFARLQQTYDGNPLDPEFYAPRWMPRSMDRGIAYLVEKVSADEAKAYHLKNRLRLTLGAEIPTIRLTAVKSIRPEFGDAMRQFSNATSVVVWFSTKADKLTETDATQVCKVLRDMPSLEHLDLAGIQFTDAAIAPLANHPKLADLWLPARHVTRTSISTFSSMPSLRTLLLMTGTGNTPPSDETLAITKALAGKVTVQQR</sequence>